<dbReference type="InterPro" id="IPR050652">
    <property type="entry name" value="AN1_A20_ZnFinger"/>
</dbReference>
<feature type="domain" description="AN1-type" evidence="4">
    <location>
        <begin position="2"/>
        <end position="51"/>
    </location>
</feature>
<organism evidence="5">
    <name type="scientific">viral metagenome</name>
    <dbReference type="NCBI Taxonomy" id="1070528"/>
    <lineage>
        <taxon>unclassified sequences</taxon>
        <taxon>metagenomes</taxon>
        <taxon>organismal metagenomes</taxon>
    </lineage>
</organism>
<dbReference type="GO" id="GO:0008270">
    <property type="term" value="F:zinc ion binding"/>
    <property type="evidence" value="ECO:0007669"/>
    <property type="project" value="UniProtKB-KW"/>
</dbReference>
<dbReference type="AlphaFoldDB" id="A0A6C0J425"/>
<evidence type="ECO:0000313" key="5">
    <source>
        <dbReference type="EMBL" id="QHU00419.1"/>
    </source>
</evidence>
<reference evidence="5" key="1">
    <citation type="journal article" date="2020" name="Nature">
        <title>Giant virus diversity and host interactions through global metagenomics.</title>
        <authorList>
            <person name="Schulz F."/>
            <person name="Roux S."/>
            <person name="Paez-Espino D."/>
            <person name="Jungbluth S."/>
            <person name="Walsh D.A."/>
            <person name="Denef V.J."/>
            <person name="McMahon K.D."/>
            <person name="Konstantinidis K.T."/>
            <person name="Eloe-Fadrosh E.A."/>
            <person name="Kyrpides N.C."/>
            <person name="Woyke T."/>
        </authorList>
    </citation>
    <scope>NUCLEOTIDE SEQUENCE</scope>
    <source>
        <strain evidence="5">GVMAG-M-3300025860-20</strain>
    </source>
</reference>
<evidence type="ECO:0000256" key="2">
    <source>
        <dbReference type="ARBA" id="ARBA00022771"/>
    </source>
</evidence>
<dbReference type="PANTHER" id="PTHR10634">
    <property type="entry name" value="AN1-TYPE ZINC FINGER PROTEIN"/>
    <property type="match status" value="1"/>
</dbReference>
<keyword evidence="1" id="KW-0479">Metal-binding</keyword>
<name>A0A6C0J425_9ZZZZ</name>
<dbReference type="SUPFAM" id="SSF118310">
    <property type="entry name" value="AN1-like Zinc finger"/>
    <property type="match status" value="1"/>
</dbReference>
<dbReference type="InterPro" id="IPR035896">
    <property type="entry name" value="AN1-like_Znf"/>
</dbReference>
<dbReference type="PANTHER" id="PTHR10634:SF67">
    <property type="entry name" value="AN1-TYPE ZINC FINGER PROTEIN 3"/>
    <property type="match status" value="1"/>
</dbReference>
<dbReference type="SMART" id="SM00154">
    <property type="entry name" value="ZnF_AN1"/>
    <property type="match status" value="1"/>
</dbReference>
<evidence type="ECO:0000256" key="1">
    <source>
        <dbReference type="ARBA" id="ARBA00022723"/>
    </source>
</evidence>
<dbReference type="PROSITE" id="PS51039">
    <property type="entry name" value="ZF_AN1"/>
    <property type="match status" value="1"/>
</dbReference>
<dbReference type="Gene3D" id="4.10.1110.10">
    <property type="entry name" value="AN1-like Zinc finger"/>
    <property type="match status" value="1"/>
</dbReference>
<keyword evidence="3" id="KW-0862">Zinc</keyword>
<keyword evidence="2" id="KW-0863">Zinc-finger</keyword>
<sequence length="72" mass="8057">MRKKKSICNVCNKSLTVTASIIGKCKCENIYCGLHRHPETHACKCLETFKENGRKLLAKSLPLVVADKLVKI</sequence>
<dbReference type="EMBL" id="MN740327">
    <property type="protein sequence ID" value="QHU00419.1"/>
    <property type="molecule type" value="Genomic_DNA"/>
</dbReference>
<dbReference type="Pfam" id="PF01428">
    <property type="entry name" value="zf-AN1"/>
    <property type="match status" value="1"/>
</dbReference>
<accession>A0A6C0J425</accession>
<protein>
    <recommendedName>
        <fullName evidence="4">AN1-type domain-containing protein</fullName>
    </recommendedName>
</protein>
<evidence type="ECO:0000256" key="3">
    <source>
        <dbReference type="ARBA" id="ARBA00022833"/>
    </source>
</evidence>
<proteinExistence type="predicted"/>
<evidence type="ECO:0000259" key="4">
    <source>
        <dbReference type="PROSITE" id="PS51039"/>
    </source>
</evidence>
<dbReference type="InterPro" id="IPR000058">
    <property type="entry name" value="Znf_AN1"/>
</dbReference>